<dbReference type="InterPro" id="IPR036259">
    <property type="entry name" value="MFS_trans_sf"/>
</dbReference>
<gene>
    <name evidence="3" type="ORF">Fcan01_28514</name>
</gene>
<dbReference type="InterPro" id="IPR050327">
    <property type="entry name" value="Proton-linked_MCT"/>
</dbReference>
<dbReference type="SUPFAM" id="SSF103473">
    <property type="entry name" value="MFS general substrate transporter"/>
    <property type="match status" value="1"/>
</dbReference>
<protein>
    <submittedName>
        <fullName evidence="3">Monocarboxylate transporter 14</fullName>
    </submittedName>
</protein>
<dbReference type="InterPro" id="IPR011701">
    <property type="entry name" value="MFS"/>
</dbReference>
<feature type="transmembrane region" description="Helical" evidence="2">
    <location>
        <begin position="40"/>
        <end position="58"/>
    </location>
</feature>
<dbReference type="GO" id="GO:0008028">
    <property type="term" value="F:monocarboxylic acid transmembrane transporter activity"/>
    <property type="evidence" value="ECO:0007669"/>
    <property type="project" value="TreeGrafter"/>
</dbReference>
<dbReference type="EMBL" id="LNIX01000076">
    <property type="protein sequence ID" value="OXA36729.1"/>
    <property type="molecule type" value="Genomic_DNA"/>
</dbReference>
<organism evidence="3 4">
    <name type="scientific">Folsomia candida</name>
    <name type="common">Springtail</name>
    <dbReference type="NCBI Taxonomy" id="158441"/>
    <lineage>
        <taxon>Eukaryota</taxon>
        <taxon>Metazoa</taxon>
        <taxon>Ecdysozoa</taxon>
        <taxon>Arthropoda</taxon>
        <taxon>Hexapoda</taxon>
        <taxon>Collembola</taxon>
        <taxon>Entomobryomorpha</taxon>
        <taxon>Isotomoidea</taxon>
        <taxon>Isotomidae</taxon>
        <taxon>Proisotominae</taxon>
        <taxon>Folsomia</taxon>
    </lineage>
</organism>
<feature type="non-terminal residue" evidence="3">
    <location>
        <position position="1"/>
    </location>
</feature>
<feature type="transmembrane region" description="Helical" evidence="2">
    <location>
        <begin position="95"/>
        <end position="120"/>
    </location>
</feature>
<keyword evidence="2" id="KW-1133">Transmembrane helix</keyword>
<comment type="caution">
    <text evidence="3">The sequence shown here is derived from an EMBL/GenBank/DDBJ whole genome shotgun (WGS) entry which is preliminary data.</text>
</comment>
<dbReference type="Gene3D" id="1.20.1720.10">
    <property type="entry name" value="Multidrug resistance protein D"/>
    <property type="match status" value="1"/>
</dbReference>
<dbReference type="OrthoDB" id="410267at2759"/>
<dbReference type="Pfam" id="PF07690">
    <property type="entry name" value="MFS_1"/>
    <property type="match status" value="1"/>
</dbReference>
<keyword evidence="4" id="KW-1185">Reference proteome</keyword>
<keyword evidence="2" id="KW-0812">Transmembrane</keyword>
<name>A0A226CV13_FOLCA</name>
<reference evidence="3 4" key="1">
    <citation type="submission" date="2015-12" db="EMBL/GenBank/DDBJ databases">
        <title>The genome of Folsomia candida.</title>
        <authorList>
            <person name="Faddeeva A."/>
            <person name="Derks M.F."/>
            <person name="Anvar Y."/>
            <person name="Smit S."/>
            <person name="Van Straalen N."/>
            <person name="Roelofs D."/>
        </authorList>
    </citation>
    <scope>NUCLEOTIDE SEQUENCE [LARGE SCALE GENOMIC DNA]</scope>
    <source>
        <strain evidence="3 4">VU population</strain>
        <tissue evidence="3">Whole body</tissue>
    </source>
</reference>
<dbReference type="AlphaFoldDB" id="A0A226CV13"/>
<feature type="region of interest" description="Disordered" evidence="1">
    <location>
        <begin position="256"/>
        <end position="295"/>
    </location>
</feature>
<keyword evidence="2" id="KW-0472">Membrane</keyword>
<sequence>LGGCCCSLFINLMADGVTFSYGVFLPIIQKEFGTSKSTTTTWAGSLLASMPLLSGPIASTLTDRYGCRNCTIVGGILATLGFIWSYYAISIHMLILAFGVITGFGLSLCYVAAVVIVAYYFDKRRSLAPGLSMCGGGIGTFISDQLESDLVGGRRVFLFSLCFCAILMKDLEWSKKSSRKREKVLQNEHDLNTQTQLNLNGAGGGILYPTFVREAEQLCLKNNNSTSHYVKNGGGGGKGIRYYSNNYAGGFTSGGGPILVPAPVPPRAENNDLSNEDKSESGGQDSVDDEGAKLS</sequence>
<dbReference type="PANTHER" id="PTHR11360:SF260">
    <property type="entry name" value="MFS DOMAIN-CONTAINING PROTEIN"/>
    <property type="match status" value="1"/>
</dbReference>
<dbReference type="Proteomes" id="UP000198287">
    <property type="component" value="Unassembled WGS sequence"/>
</dbReference>
<accession>A0A226CV13</accession>
<dbReference type="STRING" id="158441.A0A226CV13"/>
<evidence type="ECO:0000313" key="3">
    <source>
        <dbReference type="EMBL" id="OXA36729.1"/>
    </source>
</evidence>
<proteinExistence type="predicted"/>
<evidence type="ECO:0000256" key="1">
    <source>
        <dbReference type="SAM" id="MobiDB-lite"/>
    </source>
</evidence>
<evidence type="ECO:0000256" key="2">
    <source>
        <dbReference type="SAM" id="Phobius"/>
    </source>
</evidence>
<evidence type="ECO:0000313" key="4">
    <source>
        <dbReference type="Proteomes" id="UP000198287"/>
    </source>
</evidence>
<dbReference type="PANTHER" id="PTHR11360">
    <property type="entry name" value="MONOCARBOXYLATE TRANSPORTER"/>
    <property type="match status" value="1"/>
</dbReference>
<feature type="transmembrane region" description="Helical" evidence="2">
    <location>
        <begin position="70"/>
        <end position="89"/>
    </location>
</feature>